<dbReference type="PANTHER" id="PTHR43250">
    <property type="entry name" value="EXODEOXYRIBONUCLEASE III"/>
    <property type="match status" value="1"/>
</dbReference>
<dbReference type="Gene3D" id="3.60.10.10">
    <property type="entry name" value="Endonuclease/exonuclease/phosphatase"/>
    <property type="match status" value="1"/>
</dbReference>
<organism evidence="1">
    <name type="scientific">Tanacetum cinerariifolium</name>
    <name type="common">Dalmatian daisy</name>
    <name type="synonym">Chrysanthemum cinerariifolium</name>
    <dbReference type="NCBI Taxonomy" id="118510"/>
    <lineage>
        <taxon>Eukaryota</taxon>
        <taxon>Viridiplantae</taxon>
        <taxon>Streptophyta</taxon>
        <taxon>Embryophyta</taxon>
        <taxon>Tracheophyta</taxon>
        <taxon>Spermatophyta</taxon>
        <taxon>Magnoliopsida</taxon>
        <taxon>eudicotyledons</taxon>
        <taxon>Gunneridae</taxon>
        <taxon>Pentapetalae</taxon>
        <taxon>asterids</taxon>
        <taxon>campanulids</taxon>
        <taxon>Asterales</taxon>
        <taxon>Asteraceae</taxon>
        <taxon>Asteroideae</taxon>
        <taxon>Anthemideae</taxon>
        <taxon>Anthemidinae</taxon>
        <taxon>Tanacetum</taxon>
    </lineage>
</organism>
<proteinExistence type="predicted"/>
<comment type="caution">
    <text evidence="1">The sequence shown here is derived from an EMBL/GenBank/DDBJ whole genome shotgun (WGS) entry which is preliminary data.</text>
</comment>
<dbReference type="SUPFAM" id="SSF56219">
    <property type="entry name" value="DNase I-like"/>
    <property type="match status" value="1"/>
</dbReference>
<sequence>MNPKEMQVEMFDYFFAITGVWSTAGGGTTFTFSEPDPGIFVATTAAADNRRRIEAIDSDGHLSSCPSGSKGVHGSRGIRRYDRLAGTHRIRVGSWNVGSLTSKLFELSDALRRHKVDIACFQETKWKGSRAREGNG</sequence>
<accession>A0A699GWE8</accession>
<reference evidence="1" key="1">
    <citation type="journal article" date="2019" name="Sci. Rep.">
        <title>Draft genome of Tanacetum cinerariifolium, the natural source of mosquito coil.</title>
        <authorList>
            <person name="Yamashiro T."/>
            <person name="Shiraishi A."/>
            <person name="Satake H."/>
            <person name="Nakayama K."/>
        </authorList>
    </citation>
    <scope>NUCLEOTIDE SEQUENCE</scope>
</reference>
<evidence type="ECO:0000313" key="1">
    <source>
        <dbReference type="EMBL" id="GEW61758.1"/>
    </source>
</evidence>
<dbReference type="AlphaFoldDB" id="A0A699GWE8"/>
<name>A0A699GWE8_TANCI</name>
<dbReference type="PANTHER" id="PTHR43250:SF2">
    <property type="entry name" value="EXODEOXYRIBONUCLEASE III"/>
    <property type="match status" value="1"/>
</dbReference>
<dbReference type="InterPro" id="IPR036691">
    <property type="entry name" value="Endo/exonu/phosph_ase_sf"/>
</dbReference>
<gene>
    <name evidence="1" type="ORF">Tci_233734</name>
</gene>
<dbReference type="InterPro" id="IPR037493">
    <property type="entry name" value="ExoIII-like"/>
</dbReference>
<protein>
    <recommendedName>
        <fullName evidence="2">Craniofacial development protein 2-like</fullName>
    </recommendedName>
</protein>
<dbReference type="GO" id="GO:0008311">
    <property type="term" value="F:double-stranded DNA 3'-5' DNA exonuclease activity"/>
    <property type="evidence" value="ECO:0007669"/>
    <property type="project" value="InterPro"/>
</dbReference>
<evidence type="ECO:0008006" key="2">
    <source>
        <dbReference type="Google" id="ProtNLM"/>
    </source>
</evidence>
<dbReference type="GO" id="GO:0006281">
    <property type="term" value="P:DNA repair"/>
    <property type="evidence" value="ECO:0007669"/>
    <property type="project" value="InterPro"/>
</dbReference>
<dbReference type="EMBL" id="BKCJ010066120">
    <property type="protein sequence ID" value="GEW61758.1"/>
    <property type="molecule type" value="Genomic_DNA"/>
</dbReference>